<dbReference type="InterPro" id="IPR040007">
    <property type="entry name" value="Tho2"/>
</dbReference>
<name>A0A0V0QGU0_PSEPJ</name>
<feature type="domain" description="THO complex subunit 2 N-terminal" evidence="4">
    <location>
        <begin position="54"/>
        <end position="303"/>
    </location>
</feature>
<keyword evidence="1" id="KW-0175">Coiled coil</keyword>
<dbReference type="GO" id="GO:0006406">
    <property type="term" value="P:mRNA export from nucleus"/>
    <property type="evidence" value="ECO:0007669"/>
    <property type="project" value="InterPro"/>
</dbReference>
<evidence type="ECO:0000313" key="5">
    <source>
        <dbReference type="EMBL" id="KRX01417.1"/>
    </source>
</evidence>
<reference evidence="5 6" key="1">
    <citation type="journal article" date="2015" name="Sci. Rep.">
        <title>Genome of the facultative scuticociliatosis pathogen Pseudocohnilembus persalinus provides insight into its virulence through horizontal gene transfer.</title>
        <authorList>
            <person name="Xiong J."/>
            <person name="Wang G."/>
            <person name="Cheng J."/>
            <person name="Tian M."/>
            <person name="Pan X."/>
            <person name="Warren A."/>
            <person name="Jiang C."/>
            <person name="Yuan D."/>
            <person name="Miao W."/>
        </authorList>
    </citation>
    <scope>NUCLEOTIDE SEQUENCE [LARGE SCALE GENOMIC DNA]</scope>
    <source>
        <strain evidence="5">36N120E</strain>
    </source>
</reference>
<evidence type="ECO:0000313" key="6">
    <source>
        <dbReference type="Proteomes" id="UP000054937"/>
    </source>
</evidence>
<dbReference type="Pfam" id="PF16134">
    <property type="entry name" value="THOC2_N"/>
    <property type="match status" value="2"/>
</dbReference>
<dbReference type="InterPro" id="IPR021418">
    <property type="entry name" value="THO_THOC2_C"/>
</dbReference>
<dbReference type="SUPFAM" id="SSF48371">
    <property type="entry name" value="ARM repeat"/>
    <property type="match status" value="1"/>
</dbReference>
<dbReference type="Proteomes" id="UP000054937">
    <property type="component" value="Unassembled WGS sequence"/>
</dbReference>
<dbReference type="OrthoDB" id="29024at2759"/>
<feature type="compositionally biased region" description="Basic and acidic residues" evidence="2">
    <location>
        <begin position="1868"/>
        <end position="1878"/>
    </location>
</feature>
<feature type="compositionally biased region" description="Basic and acidic residues" evidence="2">
    <location>
        <begin position="1567"/>
        <end position="1588"/>
    </location>
</feature>
<dbReference type="EMBL" id="LDAU01000170">
    <property type="protein sequence ID" value="KRX01417.1"/>
    <property type="molecule type" value="Genomic_DNA"/>
</dbReference>
<feature type="coiled-coil region" evidence="1">
    <location>
        <begin position="1042"/>
        <end position="1069"/>
    </location>
</feature>
<feature type="domain" description="THO complex subunit 2 N-terminal" evidence="4">
    <location>
        <begin position="429"/>
        <end position="579"/>
    </location>
</feature>
<keyword evidence="6" id="KW-1185">Reference proteome</keyword>
<proteinExistence type="predicted"/>
<dbReference type="OMA" id="NQKLWLM"/>
<feature type="compositionally biased region" description="Basic residues" evidence="2">
    <location>
        <begin position="1412"/>
        <end position="1430"/>
    </location>
</feature>
<dbReference type="InterPro" id="IPR032302">
    <property type="entry name" value="THOC2_N"/>
</dbReference>
<gene>
    <name evidence="5" type="ORF">PPERSA_01320</name>
</gene>
<feature type="compositionally biased region" description="Basic and acidic residues" evidence="2">
    <location>
        <begin position="1720"/>
        <end position="1805"/>
    </location>
</feature>
<evidence type="ECO:0000256" key="2">
    <source>
        <dbReference type="SAM" id="MobiDB-lite"/>
    </source>
</evidence>
<feature type="compositionally biased region" description="Basic and acidic residues" evidence="2">
    <location>
        <begin position="946"/>
        <end position="984"/>
    </location>
</feature>
<dbReference type="PANTHER" id="PTHR21597:SF0">
    <property type="entry name" value="THO COMPLEX SUBUNIT 2"/>
    <property type="match status" value="1"/>
</dbReference>
<dbReference type="InParanoid" id="A0A0V0QGU0"/>
<feature type="region of interest" description="Disordered" evidence="2">
    <location>
        <begin position="1347"/>
        <end position="1878"/>
    </location>
</feature>
<feature type="domain" description="THO complex subunitTHOC2 C-terminal" evidence="3">
    <location>
        <begin position="1019"/>
        <end position="1286"/>
    </location>
</feature>
<accession>A0A0V0QGU0</accession>
<feature type="compositionally biased region" description="Basic and acidic residues" evidence="2">
    <location>
        <begin position="1671"/>
        <end position="1706"/>
    </location>
</feature>
<feature type="compositionally biased region" description="Low complexity" evidence="2">
    <location>
        <begin position="1806"/>
        <end position="1827"/>
    </location>
</feature>
<dbReference type="GO" id="GO:0006397">
    <property type="term" value="P:mRNA processing"/>
    <property type="evidence" value="ECO:0007669"/>
    <property type="project" value="InterPro"/>
</dbReference>
<feature type="compositionally biased region" description="Basic and acidic residues" evidence="2">
    <location>
        <begin position="1596"/>
        <end position="1662"/>
    </location>
</feature>
<dbReference type="GO" id="GO:0003729">
    <property type="term" value="F:mRNA binding"/>
    <property type="evidence" value="ECO:0007669"/>
    <property type="project" value="TreeGrafter"/>
</dbReference>
<evidence type="ECO:0000256" key="1">
    <source>
        <dbReference type="SAM" id="Coils"/>
    </source>
</evidence>
<organism evidence="5 6">
    <name type="scientific">Pseudocohnilembus persalinus</name>
    <name type="common">Ciliate</name>
    <dbReference type="NCBI Taxonomy" id="266149"/>
    <lineage>
        <taxon>Eukaryota</taxon>
        <taxon>Sar</taxon>
        <taxon>Alveolata</taxon>
        <taxon>Ciliophora</taxon>
        <taxon>Intramacronucleata</taxon>
        <taxon>Oligohymenophorea</taxon>
        <taxon>Scuticociliatia</taxon>
        <taxon>Philasterida</taxon>
        <taxon>Pseudocohnilembidae</taxon>
        <taxon>Pseudocohnilembus</taxon>
    </lineage>
</organism>
<evidence type="ECO:0000259" key="3">
    <source>
        <dbReference type="Pfam" id="PF11262"/>
    </source>
</evidence>
<feature type="compositionally biased region" description="Basic and acidic residues" evidence="2">
    <location>
        <begin position="1431"/>
        <end position="1558"/>
    </location>
</feature>
<evidence type="ECO:0000259" key="4">
    <source>
        <dbReference type="Pfam" id="PF16134"/>
    </source>
</evidence>
<feature type="compositionally biased region" description="Basic and acidic residues" evidence="2">
    <location>
        <begin position="1839"/>
        <end position="1853"/>
    </location>
</feature>
<feature type="compositionally biased region" description="Polar residues" evidence="2">
    <location>
        <begin position="928"/>
        <end position="944"/>
    </location>
</feature>
<sequence>MDITTIWEKQVQEVTNLAKQPEQLFALYNTKKNGEQNQPQLKDQFILACALVFTSQNVEFELIKQFLLLVKEQKQQDIEDFLDACMIIGYRLEIQKEQTQQKYDQTLYENFKNFITKLSESNVIQSKKIIEFLDQEQSNTTKRYVQQKFSTYLEENEGYPKVIVELMESKNFNSKESAEIIYQNIVYLMGYFDLDPDRVAHLVVEAATQNCNKLGYIYLMKHFKKSSVLQFLGINLENLAQQNKLDIEKAVITKSMEHFLSNFKQNIFILCANLIKQEVFKIEEIWAFLSPSDEFFEKSYKTRLNNAVSIFKDSFFIRTTDYTPDEQKERDQKEVSIMGQYLYNQKLWLMYTLVLVNDWKHFSLIFGTLSSSIDIQSHSMLLDALCNLLNWMIEKVYRPISPSRFFAEIPGKTQNLDQNNFYDPTYPDENQITQCETLDEKFFEKLEIMLNVLKQLVGHSPLVHTKLCRIFKYILKQENYAHIISEEQFEKFKPQIQKICNQYLLPGLQIQQCNPGMVQEFWTLYKMFPYNERYQGYLQLSSTYSYLNPQQFRNLAYIKNKQRPILNKINKENKKIYSRIVGKISHSYPVQVFTDFLIRSTKDGADNLIDLYLNCFNYVTNLSQDIIGFLIWRGILDHPDGYLNTKSRSLQPWFKDYSTFISKYYSRYYQNDFQPVFTYFLEIFQSNNYNYDMKKAIASLYLLKKIILEMTGFEIPEDLTPVMLDSFAGSLTLQIEAFSLTQKVRTAKKQTIPALARFFQQETKNLIEISYMNNGIEKSENISLVYYILIQLSQLRAKFMNAYNFDLSFLADLYDELTSTIMYFIRFLFISSNSLQTYQELIPVSALSTMCLNFKVNFEIAFQICRNSLNPSQYLSFNEEERAQFVQQIKEIFDKLKPENVFIGPDETLVEAYENENQEVDFADLNAYFNNNGDQKQDQQTENNELGDKNGEQKDKNKAEQKEKLDQNEESKQSDSNKENKENEIIETENNQEESKKEKLEKMDMALSWFDNNQHSQIWDHINPELFTTFWMLNLENIFLPESAYKAEIEKLEINIREKQLKREKERDLEKTKDCVFKLKQEFERQKQNKIRFDQKLEQINKTNWVPQEKDKFLQFASVFVSQCIVPRLTIDASEAMYCAKFIIFILGIQGPQKQKRNSILTRIEIFLQLVLPYAKCATGQEASRIAIFTLEILKLFKDWNDVDKFNKTIVNHFNCDLNSNDDIIQHYVIINIFGQVKKIISCLNNNLLEVQNSLQILFKLKDVYPPTQLIAYKTQNQLLEIKQKQFPNIDPQQKEQLIRRIDAYILKITQNNSNTRQTEIKSSIPEFQKASLKEYLEKQKAIQKEKAKQQAINNNNIEEEGQIEESNPTARKHSKGRKVSQSPQQKKEKESKKHLKSRSKERDRGKSHRSESHRKNHHSQSKSTHKKSKERSERKSRSRSREKDQKKSKKRKEEKEKEHEKEKEREGKENKEKEKNREKENKENKESKENKENKDKYREKEQENHQFKEKEKDRERKEKFREKISEKEIQKEKKHEKKSSREKERERSRSRERERDSSNFNQNSYSHKEREREREGKNEDSRKERYSSTHSSSNLKERPTNKDLKERDRDRDRNDKDKYHSQSTNREKDRQREKEKDRDREREKEKYKEKEKDRQKSKEQFDIILPKATSVKDKKEGHREEKEKKEKEGSDKQEKLEKSDKKDIDIQNLGKLRNAHKDKKMEIPKDKKRESSSKDHISKEETTRKEEKYKQNNHEKEKEREKDREREGHREKIEKSDKDRKKDKERKEKERDRERDRDRDREGHTSNNIKDNNNNNNNNNGTNKNNNNKERERHHKEKERERDRSRSGERIGHQKIYSHGYAPINNDKYKNKYLNRD</sequence>
<comment type="caution">
    <text evidence="5">The sequence shown here is derived from an EMBL/GenBank/DDBJ whole genome shotgun (WGS) entry which is preliminary data.</text>
</comment>
<protein>
    <submittedName>
        <fullName evidence="5">Armadillo-type fold</fullName>
    </submittedName>
</protein>
<feature type="region of interest" description="Disordered" evidence="2">
    <location>
        <begin position="928"/>
        <end position="999"/>
    </location>
</feature>
<feature type="compositionally biased region" description="Basic and acidic residues" evidence="2">
    <location>
        <begin position="1399"/>
        <end position="1411"/>
    </location>
</feature>
<dbReference type="Pfam" id="PF11262">
    <property type="entry name" value="Tho2"/>
    <property type="match status" value="1"/>
</dbReference>
<dbReference type="InterPro" id="IPR016024">
    <property type="entry name" value="ARM-type_fold"/>
</dbReference>
<dbReference type="GO" id="GO:0000445">
    <property type="term" value="C:THO complex part of transcription export complex"/>
    <property type="evidence" value="ECO:0007669"/>
    <property type="project" value="TreeGrafter"/>
</dbReference>
<dbReference type="PANTHER" id="PTHR21597">
    <property type="entry name" value="THO2 PROTEIN"/>
    <property type="match status" value="1"/>
</dbReference>